<dbReference type="Pfam" id="PF13527">
    <property type="entry name" value="Acetyltransf_9"/>
    <property type="match status" value="1"/>
</dbReference>
<name>A0A2S9H1T7_9BURK</name>
<dbReference type="OrthoDB" id="5570877at2"/>
<gene>
    <name evidence="1" type="ORF">S2091_1128</name>
</gene>
<proteinExistence type="predicted"/>
<comment type="caution">
    <text evidence="1">The sequence shown here is derived from an EMBL/GenBank/DDBJ whole genome shotgun (WGS) entry which is preliminary data.</text>
</comment>
<dbReference type="Gene3D" id="3.40.630.30">
    <property type="match status" value="1"/>
</dbReference>
<dbReference type="InterPro" id="IPR016181">
    <property type="entry name" value="Acyl_CoA_acyltransferase"/>
</dbReference>
<dbReference type="AlphaFoldDB" id="A0A2S9H1T7"/>
<organism evidence="1 2">
    <name type="scientific">Solimicrobium silvestre</name>
    <dbReference type="NCBI Taxonomy" id="2099400"/>
    <lineage>
        <taxon>Bacteria</taxon>
        <taxon>Pseudomonadati</taxon>
        <taxon>Pseudomonadota</taxon>
        <taxon>Betaproteobacteria</taxon>
        <taxon>Burkholderiales</taxon>
        <taxon>Oxalobacteraceae</taxon>
        <taxon>Solimicrobium</taxon>
    </lineage>
</organism>
<dbReference type="GO" id="GO:0016740">
    <property type="term" value="F:transferase activity"/>
    <property type="evidence" value="ECO:0007669"/>
    <property type="project" value="UniProtKB-KW"/>
</dbReference>
<sequence>MLTFAPIKFDNKTLALYVSLFSTCFPKSTKFTPEYLQWLYCKNPAGLAIGFDAWDGEILAAHYVCVPTFVSINGVKVQALLSLNTATHPLYQGKGLFTKLAEQTYSAGAENNFDCVYGVANANSTPGFIGKLGFQLVDQLDARFGVGHLNIDFEVAKRNTQFERIWSADCLNWRCSNPENTVYQYKHSDFRQFYASSVWKSFPVYAETLNDQAMDLNRSERKKFLPVRLFLGLIPDGASQDMKYLTIPLRLRPSPLNLIFRSLTGNVQKIEKGHASLSFLDFDAY</sequence>
<keyword evidence="1" id="KW-0808">Transferase</keyword>
<dbReference type="EMBL" id="PUGF01000004">
    <property type="protein sequence ID" value="PRC93955.1"/>
    <property type="molecule type" value="Genomic_DNA"/>
</dbReference>
<keyword evidence="2" id="KW-1185">Reference proteome</keyword>
<protein>
    <submittedName>
        <fullName evidence="1">Acetyltransferase (GNAT) domain</fullName>
    </submittedName>
</protein>
<dbReference type="RefSeq" id="WP_105530830.1">
    <property type="nucleotide sequence ID" value="NZ_PUGF01000004.1"/>
</dbReference>
<dbReference type="SUPFAM" id="SSF55729">
    <property type="entry name" value="Acyl-CoA N-acyltransferases (Nat)"/>
    <property type="match status" value="1"/>
</dbReference>
<accession>A0A2S9H1T7</accession>
<evidence type="ECO:0000313" key="2">
    <source>
        <dbReference type="Proteomes" id="UP000237839"/>
    </source>
</evidence>
<dbReference type="Proteomes" id="UP000237839">
    <property type="component" value="Unassembled WGS sequence"/>
</dbReference>
<evidence type="ECO:0000313" key="1">
    <source>
        <dbReference type="EMBL" id="PRC93955.1"/>
    </source>
</evidence>
<reference evidence="1 2" key="1">
    <citation type="submission" date="2018-02" db="EMBL/GenBank/DDBJ databases">
        <title>Solimicrobium silvestre gen. nov., sp. nov., isolated from alpine forest soil.</title>
        <authorList>
            <person name="Margesin R."/>
            <person name="Albuquerque L."/>
            <person name="Zhang D.-C."/>
            <person name="Froufe H.J.C."/>
            <person name="Severino R."/>
            <person name="Roxo I."/>
            <person name="Egas C."/>
            <person name="Da Costa M.S."/>
        </authorList>
    </citation>
    <scope>NUCLEOTIDE SEQUENCE [LARGE SCALE GENOMIC DNA]</scope>
    <source>
        <strain evidence="1 2">S20-91</strain>
    </source>
</reference>